<evidence type="ECO:0000256" key="3">
    <source>
        <dbReference type="ARBA" id="ARBA00022475"/>
    </source>
</evidence>
<evidence type="ECO:0000256" key="5">
    <source>
        <dbReference type="ARBA" id="ARBA00022989"/>
    </source>
</evidence>
<organism evidence="8 9">
    <name type="scientific">Selenobaculum gibii</name>
    <dbReference type="NCBI Taxonomy" id="3054208"/>
    <lineage>
        <taxon>Bacteria</taxon>
        <taxon>Bacillati</taxon>
        <taxon>Bacillota</taxon>
        <taxon>Negativicutes</taxon>
        <taxon>Selenomonadales</taxon>
        <taxon>Selenomonadaceae</taxon>
        <taxon>Selenobaculum</taxon>
    </lineage>
</organism>
<feature type="transmembrane region" description="Helical" evidence="7">
    <location>
        <begin position="313"/>
        <end position="331"/>
    </location>
</feature>
<keyword evidence="3" id="KW-1003">Cell membrane</keyword>
<evidence type="ECO:0000256" key="7">
    <source>
        <dbReference type="SAM" id="Phobius"/>
    </source>
</evidence>
<feature type="transmembrane region" description="Helical" evidence="7">
    <location>
        <begin position="20"/>
        <end position="44"/>
    </location>
</feature>
<evidence type="ECO:0000256" key="4">
    <source>
        <dbReference type="ARBA" id="ARBA00022692"/>
    </source>
</evidence>
<dbReference type="GO" id="GO:0033748">
    <property type="term" value="F:hydrogenase (acceptor) activity"/>
    <property type="evidence" value="ECO:0007669"/>
    <property type="project" value="UniProtKB-EC"/>
</dbReference>
<evidence type="ECO:0000256" key="6">
    <source>
        <dbReference type="ARBA" id="ARBA00023136"/>
    </source>
</evidence>
<sequence>MGRTYKQLDFLGWKFTITPIRFILTGFVAICAAIIVVRLLTGFGLVTNLNDQWPWGLWIAFDDMVGVALAGGGYGSALLVYSFRYQKYEEVARGALLTSLFGYILVMVGLLLDIGQWHNFWRPMVSMGYTSVLFAVLVCVSIYVTVAGLQFFCEIVTERISERVNKIAMRIVPFLIFIGIIFPVIHQATLGGLFLIMKSKMDPIWWSELMPLYFLLSSFFVGSAMLCLETELARRAYSHTIPVDVLKMLSRVGGRVMIAYVLIRFGDLYWNDKIAFLFDGSFSSNMFWLEMVAGIFIPIAIIFSSLANQRAWLVTYGTLTVGGVILNRMNYTFTSMLSYHGTGYFPSIWEILISVGLVSLGCLIYCFIVENFNILGGAHAIQTKILNSFANSENSWAKWIAMGKQYQDEVHAQSKKI</sequence>
<proteinExistence type="inferred from homology"/>
<feature type="transmembrane region" description="Helical" evidence="7">
    <location>
        <begin position="64"/>
        <end position="83"/>
    </location>
</feature>
<feature type="transmembrane region" description="Helical" evidence="7">
    <location>
        <begin position="209"/>
        <end position="228"/>
    </location>
</feature>
<dbReference type="EC" id="1.12.99.6" evidence="8"/>
<name>A0A9Y2AJL6_9FIRM</name>
<evidence type="ECO:0000256" key="2">
    <source>
        <dbReference type="ARBA" id="ARBA00008929"/>
    </source>
</evidence>
<keyword evidence="4 7" id="KW-0812">Transmembrane</keyword>
<evidence type="ECO:0000313" key="9">
    <source>
        <dbReference type="Proteomes" id="UP001243623"/>
    </source>
</evidence>
<dbReference type="InterPro" id="IPR051817">
    <property type="entry name" value="FDH_cytochrome_b556_subunit"/>
</dbReference>
<dbReference type="PANTHER" id="PTHR30074">
    <property type="entry name" value="FORMATE DEHYDROGENASE, NITRATE-INDUCIBLE, CYTOCHROME B556 FDN SUBUNIT"/>
    <property type="match status" value="1"/>
</dbReference>
<dbReference type="InterPro" id="IPR005614">
    <property type="entry name" value="NrfD-like"/>
</dbReference>
<dbReference type="PANTHER" id="PTHR30074:SF4">
    <property type="entry name" value="NI_FE-HYDROGENASE 2 B-TYPE CYTOCHROME SUBUNIT-RELATED"/>
    <property type="match status" value="1"/>
</dbReference>
<reference evidence="8" key="1">
    <citation type="submission" date="2023-03" db="EMBL/GenBank/DDBJ databases">
        <title>Selenobaculum gbiensis gen. nov. sp. nov., a new bacterium isolated from the gut microbiota of IBD patient.</title>
        <authorList>
            <person name="Yeo S."/>
            <person name="Park H."/>
            <person name="Huh C.S."/>
        </authorList>
    </citation>
    <scope>NUCLEOTIDE SEQUENCE</scope>
    <source>
        <strain evidence="8">ICN-92133</strain>
    </source>
</reference>
<keyword evidence="8" id="KW-0560">Oxidoreductase</keyword>
<comment type="similarity">
    <text evidence="2">Belongs to the NrfD family.</text>
</comment>
<gene>
    <name evidence="8" type="primary">hybB</name>
    <name evidence="8" type="ORF">P3F81_02610</name>
</gene>
<accession>A0A9Y2AJL6</accession>
<keyword evidence="6 7" id="KW-0472">Membrane</keyword>
<keyword evidence="9" id="KW-1185">Reference proteome</keyword>
<dbReference type="KEGG" id="sgbi:P3F81_02610"/>
<dbReference type="Proteomes" id="UP001243623">
    <property type="component" value="Chromosome"/>
</dbReference>
<feature type="transmembrane region" description="Helical" evidence="7">
    <location>
        <begin position="95"/>
        <end position="112"/>
    </location>
</feature>
<dbReference type="AlphaFoldDB" id="A0A9Y2AJL6"/>
<dbReference type="RefSeq" id="WP_147666589.1">
    <property type="nucleotide sequence ID" value="NZ_CP120678.1"/>
</dbReference>
<feature type="transmembrane region" description="Helical" evidence="7">
    <location>
        <begin position="132"/>
        <end position="153"/>
    </location>
</feature>
<dbReference type="GO" id="GO:0009061">
    <property type="term" value="P:anaerobic respiration"/>
    <property type="evidence" value="ECO:0007669"/>
    <property type="project" value="TreeGrafter"/>
</dbReference>
<comment type="subcellular location">
    <subcellularLocation>
        <location evidence="1">Cell membrane</location>
        <topology evidence="1">Multi-pass membrane protein</topology>
    </subcellularLocation>
</comment>
<dbReference type="Pfam" id="PF03916">
    <property type="entry name" value="NrfD"/>
    <property type="match status" value="1"/>
</dbReference>
<protein>
    <submittedName>
        <fullName evidence="8">Ni/Fe-hydrogenase cytochrome b subunit</fullName>
        <ecNumber evidence="8">1.12.99.6</ecNumber>
    </submittedName>
</protein>
<feature type="transmembrane region" description="Helical" evidence="7">
    <location>
        <begin position="286"/>
        <end position="306"/>
    </location>
</feature>
<feature type="transmembrane region" description="Helical" evidence="7">
    <location>
        <begin position="174"/>
        <end position="197"/>
    </location>
</feature>
<keyword evidence="5 7" id="KW-1133">Transmembrane helix</keyword>
<evidence type="ECO:0000256" key="1">
    <source>
        <dbReference type="ARBA" id="ARBA00004651"/>
    </source>
</evidence>
<feature type="transmembrane region" description="Helical" evidence="7">
    <location>
        <begin position="351"/>
        <end position="369"/>
    </location>
</feature>
<feature type="transmembrane region" description="Helical" evidence="7">
    <location>
        <begin position="248"/>
        <end position="266"/>
    </location>
</feature>
<dbReference type="EMBL" id="CP120678">
    <property type="protein sequence ID" value="WIW71243.1"/>
    <property type="molecule type" value="Genomic_DNA"/>
</dbReference>
<dbReference type="GO" id="GO:0005886">
    <property type="term" value="C:plasma membrane"/>
    <property type="evidence" value="ECO:0007669"/>
    <property type="project" value="UniProtKB-SubCell"/>
</dbReference>
<dbReference type="Gene3D" id="1.20.1630.10">
    <property type="entry name" value="Formate dehydrogenase/DMSO reductase domain"/>
    <property type="match status" value="1"/>
</dbReference>
<evidence type="ECO:0000313" key="8">
    <source>
        <dbReference type="EMBL" id="WIW71243.1"/>
    </source>
</evidence>